<feature type="domain" description="NADH:flavin oxidoreductase/NADH oxidase N-terminal" evidence="4">
    <location>
        <begin position="6"/>
        <end position="349"/>
    </location>
</feature>
<dbReference type="GO" id="GO:0005829">
    <property type="term" value="C:cytosol"/>
    <property type="evidence" value="ECO:0007669"/>
    <property type="project" value="UniProtKB-ARBA"/>
</dbReference>
<dbReference type="InterPro" id="IPR013785">
    <property type="entry name" value="Aldolase_TIM"/>
</dbReference>
<name>K3WAB6_GLOUD</name>
<evidence type="ECO:0000259" key="4">
    <source>
        <dbReference type="Pfam" id="PF00724"/>
    </source>
</evidence>
<dbReference type="InterPro" id="IPR045247">
    <property type="entry name" value="Oye-like"/>
</dbReference>
<evidence type="ECO:0000256" key="3">
    <source>
        <dbReference type="ARBA" id="ARBA00023002"/>
    </source>
</evidence>
<dbReference type="PANTHER" id="PTHR22893">
    <property type="entry name" value="NADH OXIDOREDUCTASE-RELATED"/>
    <property type="match status" value="1"/>
</dbReference>
<sequence>MSTSIKLFSPLTLGGKTNQVQLQHRVVMAPLTRLRSGEEGVPPPFAATYYSQRATEGGLLVTEGICISPTARGYFGTPGLFRDQQLQSWQHVTKAVHAKGGKIFAQLWHTGRVGHPLNQPNGVLPVSSSATPLDGVKTSAVTREGRKTYVTPRALEIDEIAGIVEDYRVAAVNAINSGFDGVELHAANGYLLEQFLCDGVNKRTDKYGGSIENRARFLFEALNAILTSVEPSRVGVRLSPFGTTFGCADSDPANVYSYVVKKLNDFGLAYLHVVEPRGRHEAGPLVPKSGVTAFFRPLYRGVLITASGYSRESAMQAVDDGLADLVAFGRDFIGTPDLVHRLKLGAPLNAYDSSTFYLGGEAGYTDYPFLGEEGKSTEVQA</sequence>
<dbReference type="CDD" id="cd02933">
    <property type="entry name" value="OYE_like_FMN"/>
    <property type="match status" value="1"/>
</dbReference>
<proteinExistence type="inferred from homology"/>
<dbReference type="Pfam" id="PF00724">
    <property type="entry name" value="Oxidored_FMN"/>
    <property type="match status" value="1"/>
</dbReference>
<dbReference type="Gene3D" id="3.20.20.70">
    <property type="entry name" value="Aldolase class I"/>
    <property type="match status" value="1"/>
</dbReference>
<evidence type="ECO:0000313" key="5">
    <source>
        <dbReference type="EnsemblProtists" id="PYU1_T001907"/>
    </source>
</evidence>
<keyword evidence="3" id="KW-0560">Oxidoreductase</keyword>
<dbReference type="EnsemblProtists" id="PYU1_T001907">
    <property type="protein sequence ID" value="PYU1_T001907"/>
    <property type="gene ID" value="PYU1_G001905"/>
</dbReference>
<dbReference type="AlphaFoldDB" id="K3WAB6"/>
<organism evidence="5 6">
    <name type="scientific">Globisporangium ultimum (strain ATCC 200006 / CBS 805.95 / DAOM BR144)</name>
    <name type="common">Pythium ultimum</name>
    <dbReference type="NCBI Taxonomy" id="431595"/>
    <lineage>
        <taxon>Eukaryota</taxon>
        <taxon>Sar</taxon>
        <taxon>Stramenopiles</taxon>
        <taxon>Oomycota</taxon>
        <taxon>Peronosporomycetes</taxon>
        <taxon>Pythiales</taxon>
        <taxon>Pythiaceae</taxon>
        <taxon>Globisporangium</taxon>
    </lineage>
</organism>
<dbReference type="InterPro" id="IPR001155">
    <property type="entry name" value="OxRdtase_FMN_N"/>
</dbReference>
<keyword evidence="6" id="KW-1185">Reference proteome</keyword>
<evidence type="ECO:0000256" key="2">
    <source>
        <dbReference type="ARBA" id="ARBA00005979"/>
    </source>
</evidence>
<protein>
    <recommendedName>
        <fullName evidence="4">NADH:flavin oxidoreductase/NADH oxidase N-terminal domain-containing protein</fullName>
    </recommendedName>
</protein>
<dbReference type="SUPFAM" id="SSF51395">
    <property type="entry name" value="FMN-linked oxidoreductases"/>
    <property type="match status" value="1"/>
</dbReference>
<dbReference type="PANTHER" id="PTHR22893:SF91">
    <property type="entry name" value="NADPH DEHYDROGENASE 2-RELATED"/>
    <property type="match status" value="1"/>
</dbReference>
<dbReference type="HOGENOM" id="CLU_012153_0_0_1"/>
<dbReference type="Proteomes" id="UP000019132">
    <property type="component" value="Unassembled WGS sequence"/>
</dbReference>
<comment type="similarity">
    <text evidence="2">Belongs to the NADH:flavin oxidoreductase/NADH oxidase family.</text>
</comment>
<evidence type="ECO:0000313" key="6">
    <source>
        <dbReference type="Proteomes" id="UP000019132"/>
    </source>
</evidence>
<reference evidence="6" key="1">
    <citation type="journal article" date="2010" name="Genome Biol.">
        <title>Genome sequence of the necrotrophic plant pathogen Pythium ultimum reveals original pathogenicity mechanisms and effector repertoire.</title>
        <authorList>
            <person name="Levesque C.A."/>
            <person name="Brouwer H."/>
            <person name="Cano L."/>
            <person name="Hamilton J.P."/>
            <person name="Holt C."/>
            <person name="Huitema E."/>
            <person name="Raffaele S."/>
            <person name="Robideau G.P."/>
            <person name="Thines M."/>
            <person name="Win J."/>
            <person name="Zerillo M.M."/>
            <person name="Beakes G.W."/>
            <person name="Boore J.L."/>
            <person name="Busam D."/>
            <person name="Dumas B."/>
            <person name="Ferriera S."/>
            <person name="Fuerstenberg S.I."/>
            <person name="Gachon C.M."/>
            <person name="Gaulin E."/>
            <person name="Govers F."/>
            <person name="Grenville-Briggs L."/>
            <person name="Horner N."/>
            <person name="Hostetler J."/>
            <person name="Jiang R.H."/>
            <person name="Johnson J."/>
            <person name="Krajaejun T."/>
            <person name="Lin H."/>
            <person name="Meijer H.J."/>
            <person name="Moore B."/>
            <person name="Morris P."/>
            <person name="Phuntmart V."/>
            <person name="Puiu D."/>
            <person name="Shetty J."/>
            <person name="Stajich J.E."/>
            <person name="Tripathy S."/>
            <person name="Wawra S."/>
            <person name="van West P."/>
            <person name="Whitty B.R."/>
            <person name="Coutinho P.M."/>
            <person name="Henrissat B."/>
            <person name="Martin F."/>
            <person name="Thomas P.D."/>
            <person name="Tyler B.M."/>
            <person name="De Vries R.P."/>
            <person name="Kamoun S."/>
            <person name="Yandell M."/>
            <person name="Tisserat N."/>
            <person name="Buell C.R."/>
        </authorList>
    </citation>
    <scope>NUCLEOTIDE SEQUENCE</scope>
    <source>
        <strain evidence="6">DAOM:BR144</strain>
    </source>
</reference>
<dbReference type="GO" id="GO:0010181">
    <property type="term" value="F:FMN binding"/>
    <property type="evidence" value="ECO:0007669"/>
    <property type="project" value="InterPro"/>
</dbReference>
<comment type="cofactor">
    <cofactor evidence="1">
        <name>FMN</name>
        <dbReference type="ChEBI" id="CHEBI:58210"/>
    </cofactor>
</comment>
<dbReference type="InParanoid" id="K3WAB6"/>
<dbReference type="STRING" id="431595.K3WAB6"/>
<reference evidence="5" key="3">
    <citation type="submission" date="2015-02" db="UniProtKB">
        <authorList>
            <consortium name="EnsemblProtists"/>
        </authorList>
    </citation>
    <scope>IDENTIFICATION</scope>
    <source>
        <strain evidence="5">DAOM BR144</strain>
    </source>
</reference>
<dbReference type="OMA" id="LTRCMAG"/>
<accession>K3WAB6</accession>
<dbReference type="EMBL" id="GL376634">
    <property type="status" value="NOT_ANNOTATED_CDS"/>
    <property type="molecule type" value="Genomic_DNA"/>
</dbReference>
<dbReference type="GO" id="GO:0016628">
    <property type="term" value="F:oxidoreductase activity, acting on the CH-CH group of donors, NAD or NADP as acceptor"/>
    <property type="evidence" value="ECO:0007669"/>
    <property type="project" value="UniProtKB-ARBA"/>
</dbReference>
<evidence type="ECO:0000256" key="1">
    <source>
        <dbReference type="ARBA" id="ARBA00001917"/>
    </source>
</evidence>
<dbReference type="eggNOG" id="KOG0134">
    <property type="taxonomic scope" value="Eukaryota"/>
</dbReference>
<reference evidence="6" key="2">
    <citation type="submission" date="2010-04" db="EMBL/GenBank/DDBJ databases">
        <authorList>
            <person name="Buell R."/>
            <person name="Hamilton J."/>
            <person name="Hostetler J."/>
        </authorList>
    </citation>
    <scope>NUCLEOTIDE SEQUENCE [LARGE SCALE GENOMIC DNA]</scope>
    <source>
        <strain evidence="6">DAOM:BR144</strain>
    </source>
</reference>
<dbReference type="VEuPathDB" id="FungiDB:PYU1_G001905"/>
<dbReference type="FunFam" id="3.20.20.70:FF:000059">
    <property type="entry name" value="N-ethylmaleimide reductase, FMN-linked"/>
    <property type="match status" value="1"/>
</dbReference>